<keyword evidence="2" id="KW-0732">Signal</keyword>
<dbReference type="PANTHER" id="PTHR36619">
    <property type="entry name" value="OS04G0208900 PROTEIN"/>
    <property type="match status" value="1"/>
</dbReference>
<feature type="chain" id="PRO_5044885184" evidence="2">
    <location>
        <begin position="27"/>
        <end position="221"/>
    </location>
</feature>
<feature type="region of interest" description="Disordered" evidence="1">
    <location>
        <begin position="65"/>
        <end position="121"/>
    </location>
</feature>
<proteinExistence type="predicted"/>
<evidence type="ECO:0000256" key="1">
    <source>
        <dbReference type="SAM" id="MobiDB-lite"/>
    </source>
</evidence>
<feature type="compositionally biased region" description="Low complexity" evidence="1">
    <location>
        <begin position="102"/>
        <end position="119"/>
    </location>
</feature>
<dbReference type="PANTHER" id="PTHR36619:SF2">
    <property type="entry name" value="OS04G0208900 PROTEIN"/>
    <property type="match status" value="1"/>
</dbReference>
<feature type="signal peptide" evidence="2">
    <location>
        <begin position="1"/>
        <end position="26"/>
    </location>
</feature>
<dbReference type="EMBL" id="JANQDX010000017">
    <property type="protein sequence ID" value="KAL0907626.1"/>
    <property type="molecule type" value="Genomic_DNA"/>
</dbReference>
<keyword evidence="4" id="KW-1185">Reference proteome</keyword>
<comment type="caution">
    <text evidence="3">The sequence shown here is derived from an EMBL/GenBank/DDBJ whole genome shotgun (WGS) entry which is preliminary data.</text>
</comment>
<reference evidence="3 4" key="1">
    <citation type="journal article" date="2024" name="Plant Biotechnol. J.">
        <title>Dendrobium thyrsiflorum genome and its molecular insights into genes involved in important horticultural traits.</title>
        <authorList>
            <person name="Chen B."/>
            <person name="Wang J.Y."/>
            <person name="Zheng P.J."/>
            <person name="Li K.L."/>
            <person name="Liang Y.M."/>
            <person name="Chen X.F."/>
            <person name="Zhang C."/>
            <person name="Zhao X."/>
            <person name="He X."/>
            <person name="Zhang G.Q."/>
            <person name="Liu Z.J."/>
            <person name="Xu Q."/>
        </authorList>
    </citation>
    <scope>NUCLEOTIDE SEQUENCE [LARGE SCALE GENOMIC DNA]</scope>
    <source>
        <strain evidence="3">GZMU011</strain>
    </source>
</reference>
<sequence>MATSLLLSITFLLLILFFSPFPTAMAVRPLKKLEGTNNSTILMEKERVFYGREVEGCMPRELRVPPSAPSRYGNDHTLGTLSSDSLSRSLYREKSRTAGTGAQAQPALPSSSTSAARPSTHLRRPAANCLQLLRLALLWRIATGDSAIESRVPRDCLQASAAPALPFHLRRLANWTRRSLQPAIPDFQASQFVVSLFQVRIFNFFFSSKGLSAFSEFVMPE</sequence>
<protein>
    <submittedName>
        <fullName evidence="3">Uncharacterized protein</fullName>
    </submittedName>
</protein>
<accession>A0ABD0UBC5</accession>
<evidence type="ECO:0000313" key="3">
    <source>
        <dbReference type="EMBL" id="KAL0907626.1"/>
    </source>
</evidence>
<dbReference type="Proteomes" id="UP001552299">
    <property type="component" value="Unassembled WGS sequence"/>
</dbReference>
<evidence type="ECO:0000313" key="4">
    <source>
        <dbReference type="Proteomes" id="UP001552299"/>
    </source>
</evidence>
<organism evidence="3 4">
    <name type="scientific">Dendrobium thyrsiflorum</name>
    <name type="common">Pinecone-like raceme dendrobium</name>
    <name type="synonym">Orchid</name>
    <dbReference type="NCBI Taxonomy" id="117978"/>
    <lineage>
        <taxon>Eukaryota</taxon>
        <taxon>Viridiplantae</taxon>
        <taxon>Streptophyta</taxon>
        <taxon>Embryophyta</taxon>
        <taxon>Tracheophyta</taxon>
        <taxon>Spermatophyta</taxon>
        <taxon>Magnoliopsida</taxon>
        <taxon>Liliopsida</taxon>
        <taxon>Asparagales</taxon>
        <taxon>Orchidaceae</taxon>
        <taxon>Epidendroideae</taxon>
        <taxon>Malaxideae</taxon>
        <taxon>Dendrobiinae</taxon>
        <taxon>Dendrobium</taxon>
    </lineage>
</organism>
<gene>
    <name evidence="3" type="ORF">M5K25_022045</name>
</gene>
<evidence type="ECO:0000256" key="2">
    <source>
        <dbReference type="SAM" id="SignalP"/>
    </source>
</evidence>
<name>A0ABD0UBC5_DENTH</name>
<dbReference type="AlphaFoldDB" id="A0ABD0UBC5"/>